<keyword evidence="6" id="KW-0228">DNA excision</keyword>
<evidence type="ECO:0000256" key="8">
    <source>
        <dbReference type="ARBA" id="ARBA00022881"/>
    </source>
</evidence>
<dbReference type="PROSITE" id="PS00211">
    <property type="entry name" value="ABC_TRANSPORTER_1"/>
    <property type="match status" value="2"/>
</dbReference>
<evidence type="ECO:0000256" key="10">
    <source>
        <dbReference type="ARBA" id="ARBA00023204"/>
    </source>
</evidence>
<dbReference type="KEGG" id="gax:Pan161_05180"/>
<dbReference type="AlphaFoldDB" id="A0A517V7C5"/>
<dbReference type="Gene3D" id="3.30.190.20">
    <property type="match status" value="1"/>
</dbReference>
<keyword evidence="9" id="KW-0238">DNA-binding</keyword>
<name>A0A517V7C5_9PLAN</name>
<keyword evidence="2" id="KW-0963">Cytoplasm</keyword>
<dbReference type="Pfam" id="PF17760">
    <property type="entry name" value="UvrA_inter"/>
    <property type="match status" value="1"/>
</dbReference>
<dbReference type="PROSITE" id="PS50893">
    <property type="entry name" value="ABC_TRANSPORTER_2"/>
    <property type="match status" value="1"/>
</dbReference>
<protein>
    <recommendedName>
        <fullName evidence="12">UvrABC system protein A</fullName>
    </recommendedName>
    <alternativeName>
        <fullName evidence="13">Excinuclease ABC subunit A</fullName>
    </alternativeName>
</protein>
<proteinExistence type="inferred from homology"/>
<comment type="similarity">
    <text evidence="11">Belongs to the ABC transporter superfamily. UvrA family.</text>
</comment>
<dbReference type="GO" id="GO:0004518">
    <property type="term" value="F:nuclease activity"/>
    <property type="evidence" value="ECO:0007669"/>
    <property type="project" value="UniProtKB-KW"/>
</dbReference>
<comment type="subcellular location">
    <subcellularLocation>
        <location evidence="1">Cytoplasm</location>
    </subcellularLocation>
</comment>
<dbReference type="InterPro" id="IPR003439">
    <property type="entry name" value="ABC_transporter-like_ATP-bd"/>
</dbReference>
<keyword evidence="10" id="KW-0234">DNA repair</keyword>
<evidence type="ECO:0000256" key="6">
    <source>
        <dbReference type="ARBA" id="ARBA00022769"/>
    </source>
</evidence>
<dbReference type="InterPro" id="IPR041102">
    <property type="entry name" value="UvrA_inter"/>
</dbReference>
<dbReference type="EMBL" id="CP036343">
    <property type="protein sequence ID" value="QDT88899.1"/>
    <property type="molecule type" value="Genomic_DNA"/>
</dbReference>
<sequence>MRYQNEQMIRIRGARCHNLKNIDVNLPHNQISIVTGVSGSGKSSLVFDTIHQEGQRRFLENLSPGTRQLFSQAQPVAVDQILGLPPTICFDQTQRVQSKRSTLATLTELYDYFRLLYAKLGIVHCVNCGQELHQQTPEQIVDLVLALEDRKKVMILAPVVSAKKGNHATLFDQIAKEGFVRARLDGAVIDITQPHEFPENVPHDIEIVIDRIIVKEGIQSRLKESVDLALKQGGGTCLVSQQTEEGWSDRYVSTRLACGQCNLSFPDPEPLTFSFNSSYGACAACDGLGVIEQSDSDADQICPECQGARITQYGRSILLNQHSIDQVLRLTAPEIIDWLDQWESVANQGLSHQDHVIADQIVPSIRKRLDYLTEIGLGYIQLSRPSKTLSGGELQRARLAACLGAGTTGACYILDEPTSGLHANETQKLLTILQRLKQAGNTIIVVEHDHDVMRAGDYLIDIGPRAGMEGGELVFSGDYEEFIQHQESLTVRGLTARAQHRSETDRSNASNDQFLQLTGARTNNLKTVTLMVPLQQLVCVTGVSGSGKSSLIIETLVPAIKSELYRRPNPGLHYDSLQGVEHLQQIKIIDQTALGKNGRSNPATYCGIWDEVRKLFSKTKTARLRGYTARRFSFNSSEGRCGECRGTGVKRIDLKFLPPVFLPCEKCHSKRFNQRTLSVRYRGKTVSDVLDMSISQAWEFFESIPRIRNVLQVMLDLGLGYLALGQPANLLSGGEAQRIRLASELISPFNGMALFVLDEPTRGLHSHDIDCLQQTLNKLIDAGNSVLVIEHHPQVMCKADWIIDLGPEAGNAGGAIIDEGPPAEIAANRQGATGRLLYELLEDDVHD</sequence>
<evidence type="ECO:0000256" key="12">
    <source>
        <dbReference type="ARBA" id="ARBA00039316"/>
    </source>
</evidence>
<evidence type="ECO:0000313" key="15">
    <source>
        <dbReference type="EMBL" id="QDT88899.1"/>
    </source>
</evidence>
<dbReference type="Gene3D" id="3.40.50.300">
    <property type="entry name" value="P-loop containing nucleotide triphosphate hydrolases"/>
    <property type="match status" value="3"/>
</dbReference>
<evidence type="ECO:0000256" key="1">
    <source>
        <dbReference type="ARBA" id="ARBA00004496"/>
    </source>
</evidence>
<keyword evidence="8" id="KW-0267">Excision nuclease</keyword>
<accession>A0A517V7C5</accession>
<evidence type="ECO:0000256" key="9">
    <source>
        <dbReference type="ARBA" id="ARBA00023125"/>
    </source>
</evidence>
<gene>
    <name evidence="15" type="primary">uvrA_1</name>
    <name evidence="15" type="ORF">Pan161_05180</name>
</gene>
<dbReference type="GO" id="GO:0005524">
    <property type="term" value="F:ATP binding"/>
    <property type="evidence" value="ECO:0007669"/>
    <property type="project" value="UniProtKB-KW"/>
</dbReference>
<keyword evidence="5" id="KW-0227">DNA damage</keyword>
<dbReference type="GO" id="GO:0016887">
    <property type="term" value="F:ATP hydrolysis activity"/>
    <property type="evidence" value="ECO:0007669"/>
    <property type="project" value="InterPro"/>
</dbReference>
<dbReference type="GO" id="GO:0006281">
    <property type="term" value="P:DNA repair"/>
    <property type="evidence" value="ECO:0007669"/>
    <property type="project" value="UniProtKB-KW"/>
</dbReference>
<dbReference type="GO" id="GO:0005737">
    <property type="term" value="C:cytoplasm"/>
    <property type="evidence" value="ECO:0007669"/>
    <property type="project" value="UniProtKB-SubCell"/>
</dbReference>
<dbReference type="Gene3D" id="1.20.1580.10">
    <property type="entry name" value="ABC transporter ATPase like domain"/>
    <property type="match status" value="3"/>
</dbReference>
<dbReference type="PANTHER" id="PTHR43152">
    <property type="entry name" value="UVRABC SYSTEM PROTEIN A"/>
    <property type="match status" value="1"/>
</dbReference>
<dbReference type="InterPro" id="IPR027417">
    <property type="entry name" value="P-loop_NTPase"/>
</dbReference>
<evidence type="ECO:0000313" key="16">
    <source>
        <dbReference type="Proteomes" id="UP000316855"/>
    </source>
</evidence>
<keyword evidence="16" id="KW-1185">Reference proteome</keyword>
<keyword evidence="4" id="KW-0547">Nucleotide-binding</keyword>
<evidence type="ECO:0000256" key="5">
    <source>
        <dbReference type="ARBA" id="ARBA00022763"/>
    </source>
</evidence>
<organism evidence="15 16">
    <name type="scientific">Gimesia algae</name>
    <dbReference type="NCBI Taxonomy" id="2527971"/>
    <lineage>
        <taxon>Bacteria</taxon>
        <taxon>Pseudomonadati</taxon>
        <taxon>Planctomycetota</taxon>
        <taxon>Planctomycetia</taxon>
        <taxon>Planctomycetales</taxon>
        <taxon>Planctomycetaceae</taxon>
        <taxon>Gimesia</taxon>
    </lineage>
</organism>
<reference evidence="15 16" key="1">
    <citation type="submission" date="2019-02" db="EMBL/GenBank/DDBJ databases">
        <title>Deep-cultivation of Planctomycetes and their phenomic and genomic characterization uncovers novel biology.</title>
        <authorList>
            <person name="Wiegand S."/>
            <person name="Jogler M."/>
            <person name="Boedeker C."/>
            <person name="Pinto D."/>
            <person name="Vollmers J."/>
            <person name="Rivas-Marin E."/>
            <person name="Kohn T."/>
            <person name="Peeters S.H."/>
            <person name="Heuer A."/>
            <person name="Rast P."/>
            <person name="Oberbeckmann S."/>
            <person name="Bunk B."/>
            <person name="Jeske O."/>
            <person name="Meyerdierks A."/>
            <person name="Storesund J.E."/>
            <person name="Kallscheuer N."/>
            <person name="Luecker S."/>
            <person name="Lage O.M."/>
            <person name="Pohl T."/>
            <person name="Merkel B.J."/>
            <person name="Hornburger P."/>
            <person name="Mueller R.-W."/>
            <person name="Bruemmer F."/>
            <person name="Labrenz M."/>
            <person name="Spormann A.M."/>
            <person name="Op den Camp H."/>
            <person name="Overmann J."/>
            <person name="Amann R."/>
            <person name="Jetten M.S.M."/>
            <person name="Mascher T."/>
            <person name="Medema M.H."/>
            <person name="Devos D.P."/>
            <person name="Kaster A.-K."/>
            <person name="Ovreas L."/>
            <person name="Rohde M."/>
            <person name="Galperin M.Y."/>
            <person name="Jogler C."/>
        </authorList>
    </citation>
    <scope>NUCLEOTIDE SEQUENCE [LARGE SCALE GENOMIC DNA]</scope>
    <source>
        <strain evidence="15 16">Pan161</strain>
    </source>
</reference>
<evidence type="ECO:0000256" key="3">
    <source>
        <dbReference type="ARBA" id="ARBA00022737"/>
    </source>
</evidence>
<dbReference type="OrthoDB" id="9809851at2"/>
<dbReference type="SUPFAM" id="SSF52540">
    <property type="entry name" value="P-loop containing nucleoside triphosphate hydrolases"/>
    <property type="match status" value="2"/>
</dbReference>
<keyword evidence="3" id="KW-0677">Repeat</keyword>
<dbReference type="PANTHER" id="PTHR43152:SF3">
    <property type="entry name" value="UVRABC SYSTEM PROTEIN A"/>
    <property type="match status" value="1"/>
</dbReference>
<evidence type="ECO:0000256" key="4">
    <source>
        <dbReference type="ARBA" id="ARBA00022741"/>
    </source>
</evidence>
<dbReference type="Proteomes" id="UP000316855">
    <property type="component" value="Chromosome"/>
</dbReference>
<dbReference type="GO" id="GO:0003677">
    <property type="term" value="F:DNA binding"/>
    <property type="evidence" value="ECO:0007669"/>
    <property type="project" value="UniProtKB-KW"/>
</dbReference>
<keyword evidence="7" id="KW-0067">ATP-binding</keyword>
<evidence type="ECO:0000256" key="2">
    <source>
        <dbReference type="ARBA" id="ARBA00022490"/>
    </source>
</evidence>
<evidence type="ECO:0000259" key="14">
    <source>
        <dbReference type="PROSITE" id="PS50893"/>
    </source>
</evidence>
<evidence type="ECO:0000256" key="13">
    <source>
        <dbReference type="ARBA" id="ARBA00042156"/>
    </source>
</evidence>
<dbReference type="InterPro" id="IPR017871">
    <property type="entry name" value="ABC_transporter-like_CS"/>
</dbReference>
<feature type="domain" description="ABC transporter" evidence="14">
    <location>
        <begin position="3"/>
        <end position="495"/>
    </location>
</feature>
<evidence type="ECO:0000256" key="7">
    <source>
        <dbReference type="ARBA" id="ARBA00022840"/>
    </source>
</evidence>
<evidence type="ECO:0000256" key="11">
    <source>
        <dbReference type="ARBA" id="ARBA00038000"/>
    </source>
</evidence>